<evidence type="ECO:0000313" key="9">
    <source>
        <dbReference type="EMBL" id="MBF4468299.1"/>
    </source>
</evidence>
<feature type="region of interest" description="Disordered" evidence="7">
    <location>
        <begin position="352"/>
        <end position="375"/>
    </location>
</feature>
<dbReference type="Gene3D" id="3.20.20.70">
    <property type="entry name" value="Aldolase class I"/>
    <property type="match status" value="1"/>
</dbReference>
<evidence type="ECO:0000256" key="4">
    <source>
        <dbReference type="ARBA" id="ARBA00023004"/>
    </source>
</evidence>
<feature type="domain" description="Radical SAM core" evidence="8">
    <location>
        <begin position="1"/>
        <end position="231"/>
    </location>
</feature>
<dbReference type="InterPro" id="IPR023867">
    <property type="entry name" value="Sulphatase_maturase_rSAM"/>
</dbReference>
<organism evidence="9 10">
    <name type="scientific">Methanobrevibacter arboriphilus</name>
    <dbReference type="NCBI Taxonomy" id="39441"/>
    <lineage>
        <taxon>Archaea</taxon>
        <taxon>Methanobacteriati</taxon>
        <taxon>Methanobacteriota</taxon>
        <taxon>Methanomada group</taxon>
        <taxon>Methanobacteria</taxon>
        <taxon>Methanobacteriales</taxon>
        <taxon>Methanobacteriaceae</taxon>
        <taxon>Methanobrevibacter</taxon>
    </lineage>
</organism>
<evidence type="ECO:0000256" key="1">
    <source>
        <dbReference type="ARBA" id="ARBA00001966"/>
    </source>
</evidence>
<dbReference type="SUPFAM" id="SSF102114">
    <property type="entry name" value="Radical SAM enzymes"/>
    <property type="match status" value="1"/>
</dbReference>
<sequence length="384" mass="43867">MTFHVMIIPTLDCPSNCEYCWGSKKGSGMMEIEVIEQIVNWLDGFRDDYVHFTFHGGEPLLVGYDFYKKALPMLKNATTHKEAGFSLQSNLWLIDEKLAKLFAEYNVAISTSIDGPLEINDHQRGKGYFDKTMKGYKIATDNGVRVSFICTFTSYSKDYEKEVYNFFLENGYNIKLHAALPSMRGDNADPWALSQEDHGKLLISLLDRYLNDLDKIEIKDFDHICKSSFMRRGTLCTFADCMGDTLAIGHDGNIYPCYRFNGMEEWVMGNVSDNPSMEDLTKSKAWKKLEEFKSFVDEDCADCTYIKFCRGGCPYNGIVATGTAKSVDPQCTAYKMIFKEVSDRANKDFLKSSMPPLMGNSEQTQNKNKNQRNKYSVMDLMLKR</sequence>
<dbReference type="SFLD" id="SFLDG01384">
    <property type="entry name" value="thioether_bond_formation_requi"/>
    <property type="match status" value="1"/>
</dbReference>
<evidence type="ECO:0000259" key="8">
    <source>
        <dbReference type="PROSITE" id="PS51918"/>
    </source>
</evidence>
<gene>
    <name evidence="9" type="ORF">ISP01_02730</name>
</gene>
<dbReference type="InterPro" id="IPR013785">
    <property type="entry name" value="Aldolase_TIM"/>
</dbReference>
<dbReference type="PANTHER" id="PTHR43273:SF3">
    <property type="entry name" value="ANAEROBIC SULFATASE-MATURATING ENZYME HOMOLOG ASLB-RELATED"/>
    <property type="match status" value="1"/>
</dbReference>
<dbReference type="CDD" id="cd01335">
    <property type="entry name" value="Radical_SAM"/>
    <property type="match status" value="1"/>
</dbReference>
<evidence type="ECO:0000313" key="10">
    <source>
        <dbReference type="Proteomes" id="UP000658733"/>
    </source>
</evidence>
<comment type="cofactor">
    <cofactor evidence="1">
        <name>[4Fe-4S] cluster</name>
        <dbReference type="ChEBI" id="CHEBI:49883"/>
    </cofactor>
</comment>
<dbReference type="RefSeq" id="WP_278522052.1">
    <property type="nucleotide sequence ID" value="NZ_JADIIN010000021.1"/>
</dbReference>
<evidence type="ECO:0000256" key="2">
    <source>
        <dbReference type="ARBA" id="ARBA00022691"/>
    </source>
</evidence>
<dbReference type="GO" id="GO:0046872">
    <property type="term" value="F:metal ion binding"/>
    <property type="evidence" value="ECO:0007669"/>
    <property type="project" value="UniProtKB-KW"/>
</dbReference>
<protein>
    <submittedName>
        <fullName evidence="9">TIGR04083 family peptide-modifying radical SAM enzyme</fullName>
    </submittedName>
</protein>
<dbReference type="InterPro" id="IPR058240">
    <property type="entry name" value="rSAM_sf"/>
</dbReference>
<name>A0A843ALU1_METAZ</name>
<dbReference type="InterPro" id="IPR023885">
    <property type="entry name" value="4Fe4S-binding_SPASM_dom"/>
</dbReference>
<keyword evidence="5" id="KW-0411">Iron-sulfur</keyword>
<dbReference type="EMBL" id="JADIIN010000021">
    <property type="protein sequence ID" value="MBF4468299.1"/>
    <property type="molecule type" value="Genomic_DNA"/>
</dbReference>
<dbReference type="SFLD" id="SFLDG01072">
    <property type="entry name" value="dehydrogenase_like"/>
    <property type="match status" value="1"/>
</dbReference>
<keyword evidence="3" id="KW-0479">Metal-binding</keyword>
<dbReference type="InterPro" id="IPR007197">
    <property type="entry name" value="rSAM"/>
</dbReference>
<dbReference type="PROSITE" id="PS51918">
    <property type="entry name" value="RADICAL_SAM"/>
    <property type="match status" value="1"/>
</dbReference>
<proteinExistence type="inferred from homology"/>
<dbReference type="AlphaFoldDB" id="A0A843ALU1"/>
<dbReference type="NCBIfam" id="TIGR04085">
    <property type="entry name" value="rSAM_more_4Fe4S"/>
    <property type="match status" value="1"/>
</dbReference>
<dbReference type="NCBIfam" id="TIGR04083">
    <property type="entry name" value="rSAM_pep_methan"/>
    <property type="match status" value="1"/>
</dbReference>
<evidence type="ECO:0000256" key="3">
    <source>
        <dbReference type="ARBA" id="ARBA00022723"/>
    </source>
</evidence>
<evidence type="ECO:0000256" key="7">
    <source>
        <dbReference type="SAM" id="MobiDB-lite"/>
    </source>
</evidence>
<reference evidence="9" key="1">
    <citation type="submission" date="2020-10" db="EMBL/GenBank/DDBJ databases">
        <title>Dehalococcoides mccartyi of a TCE/Cr reducing biochatode.</title>
        <authorList>
            <person name="Matturro B."/>
        </authorList>
    </citation>
    <scope>NUCLEOTIDE SEQUENCE</scope>
    <source>
        <strain evidence="9">Bin4</strain>
    </source>
</reference>
<comment type="caution">
    <text evidence="9">The sequence shown here is derived from an EMBL/GenBank/DDBJ whole genome shotgun (WGS) entry which is preliminary data.</text>
</comment>
<dbReference type="SFLD" id="SFLDS00029">
    <property type="entry name" value="Radical_SAM"/>
    <property type="match status" value="1"/>
</dbReference>
<keyword evidence="4" id="KW-0408">Iron</keyword>
<dbReference type="SFLD" id="SFLDG01067">
    <property type="entry name" value="SPASM/twitch_domain_containing"/>
    <property type="match status" value="1"/>
</dbReference>
<dbReference type="GO" id="GO:0016491">
    <property type="term" value="F:oxidoreductase activity"/>
    <property type="evidence" value="ECO:0007669"/>
    <property type="project" value="InterPro"/>
</dbReference>
<dbReference type="SFLD" id="SFLDG01386">
    <property type="entry name" value="main_SPASM_domain-containing"/>
    <property type="match status" value="1"/>
</dbReference>
<comment type="similarity">
    <text evidence="6">Belongs to the radical SAM superfamily. Anaerobic sulfatase-maturating enzyme family.</text>
</comment>
<keyword evidence="2" id="KW-0949">S-adenosyl-L-methionine</keyword>
<evidence type="ECO:0000256" key="5">
    <source>
        <dbReference type="ARBA" id="ARBA00023014"/>
    </source>
</evidence>
<dbReference type="Pfam" id="PF13186">
    <property type="entry name" value="SPASM"/>
    <property type="match status" value="1"/>
</dbReference>
<dbReference type="GO" id="GO:0051536">
    <property type="term" value="F:iron-sulfur cluster binding"/>
    <property type="evidence" value="ECO:0007669"/>
    <property type="project" value="UniProtKB-KW"/>
</dbReference>
<dbReference type="InterPro" id="IPR024018">
    <property type="entry name" value="CHP04083_rSAM"/>
</dbReference>
<dbReference type="Pfam" id="PF04055">
    <property type="entry name" value="Radical_SAM"/>
    <property type="match status" value="1"/>
</dbReference>
<dbReference type="Proteomes" id="UP000658733">
    <property type="component" value="Unassembled WGS sequence"/>
</dbReference>
<evidence type="ECO:0000256" key="6">
    <source>
        <dbReference type="ARBA" id="ARBA00023601"/>
    </source>
</evidence>
<accession>A0A843ALU1</accession>
<dbReference type="PANTHER" id="PTHR43273">
    <property type="entry name" value="ANAEROBIC SULFATASE-MATURATING ENZYME HOMOLOG ASLB-RELATED"/>
    <property type="match status" value="1"/>
</dbReference>